<dbReference type="InterPro" id="IPR043128">
    <property type="entry name" value="Rev_trsase/Diguanyl_cyclase"/>
</dbReference>
<dbReference type="RefSeq" id="WP_214155755.1">
    <property type="nucleotide sequence ID" value="NZ_JAHBAY010000004.1"/>
</dbReference>
<dbReference type="CDD" id="cd01949">
    <property type="entry name" value="GGDEF"/>
    <property type="match status" value="1"/>
</dbReference>
<dbReference type="NCBIfam" id="TIGR00254">
    <property type="entry name" value="GGDEF"/>
    <property type="match status" value="1"/>
</dbReference>
<comment type="caution">
    <text evidence="2">The sequence shown here is derived from an EMBL/GenBank/DDBJ whole genome shotgun (WGS) entry which is preliminary data.</text>
</comment>
<accession>A0ABS5THC8</accession>
<dbReference type="InterPro" id="IPR050469">
    <property type="entry name" value="Diguanylate_Cyclase"/>
</dbReference>
<sequence>MNGIRTTRRHAELLCRVGAELLNTPVTDATLIRMAGWGAMSDLVDDTPGLRAVRLARTAEGYGMGPWLGPFPDRPGALVVPAGADPDVPEVHEALNAAAGVTCTWLMITYPDIAPEVTMALGCPGHLDAAVVFTAQGILNQVMLAYRTSLLHAQLDQSHLHDGLTRLGNRQAFTEGLREALETRASDDTVLFIDLDDFTGVNDTHGHAFGDEVLLRVADLLREVVRGDDVVARLGSDEFAVLLHGIDRATAEQIADRIVFAVSTLMVDDARQVSLAAGIGVVAIEPGTDMAQLLVRADIALRAAKTRGRGQVQVFRPDLLPTGHE</sequence>
<organism evidence="2 3">
    <name type="scientific">Kineosporia corallincola</name>
    <dbReference type="NCBI Taxonomy" id="2835133"/>
    <lineage>
        <taxon>Bacteria</taxon>
        <taxon>Bacillati</taxon>
        <taxon>Actinomycetota</taxon>
        <taxon>Actinomycetes</taxon>
        <taxon>Kineosporiales</taxon>
        <taxon>Kineosporiaceae</taxon>
        <taxon>Kineosporia</taxon>
    </lineage>
</organism>
<dbReference type="InterPro" id="IPR029787">
    <property type="entry name" value="Nucleotide_cyclase"/>
</dbReference>
<gene>
    <name evidence="2" type="ORF">KIH74_11015</name>
</gene>
<dbReference type="Proteomes" id="UP001197247">
    <property type="component" value="Unassembled WGS sequence"/>
</dbReference>
<evidence type="ECO:0000313" key="2">
    <source>
        <dbReference type="EMBL" id="MBT0769453.1"/>
    </source>
</evidence>
<dbReference type="Gene3D" id="3.30.70.270">
    <property type="match status" value="1"/>
</dbReference>
<name>A0ABS5THC8_9ACTN</name>
<feature type="domain" description="GGDEF" evidence="1">
    <location>
        <begin position="186"/>
        <end position="317"/>
    </location>
</feature>
<keyword evidence="3" id="KW-1185">Reference proteome</keyword>
<evidence type="ECO:0000259" key="1">
    <source>
        <dbReference type="PROSITE" id="PS50887"/>
    </source>
</evidence>
<dbReference type="PANTHER" id="PTHR45138">
    <property type="entry name" value="REGULATORY COMPONENTS OF SENSORY TRANSDUCTION SYSTEM"/>
    <property type="match status" value="1"/>
</dbReference>
<dbReference type="PROSITE" id="PS50887">
    <property type="entry name" value="GGDEF"/>
    <property type="match status" value="1"/>
</dbReference>
<protein>
    <submittedName>
        <fullName evidence="2">GGDEF domain-containing protein</fullName>
    </submittedName>
</protein>
<dbReference type="EMBL" id="JAHBAY010000004">
    <property type="protein sequence ID" value="MBT0769453.1"/>
    <property type="molecule type" value="Genomic_DNA"/>
</dbReference>
<dbReference type="InterPro" id="IPR000160">
    <property type="entry name" value="GGDEF_dom"/>
</dbReference>
<reference evidence="2 3" key="1">
    <citation type="submission" date="2021-05" db="EMBL/GenBank/DDBJ databases">
        <title>Kineosporia and Streptomyces sp. nov. two new marine actinobacteria isolated from Coral.</title>
        <authorList>
            <person name="Buangrab K."/>
            <person name="Sutthacheep M."/>
            <person name="Yeemin T."/>
            <person name="Harunari E."/>
            <person name="Igarashi Y."/>
            <person name="Kanchanasin P."/>
            <person name="Tanasupawat S."/>
            <person name="Phongsopitanun W."/>
        </authorList>
    </citation>
    <scope>NUCLEOTIDE SEQUENCE [LARGE SCALE GENOMIC DNA]</scope>
    <source>
        <strain evidence="2 3">J2-2</strain>
    </source>
</reference>
<dbReference type="Pfam" id="PF00990">
    <property type="entry name" value="GGDEF"/>
    <property type="match status" value="1"/>
</dbReference>
<dbReference type="SMART" id="SM00267">
    <property type="entry name" value="GGDEF"/>
    <property type="match status" value="1"/>
</dbReference>
<proteinExistence type="predicted"/>
<dbReference type="PANTHER" id="PTHR45138:SF9">
    <property type="entry name" value="DIGUANYLATE CYCLASE DGCM-RELATED"/>
    <property type="match status" value="1"/>
</dbReference>
<dbReference type="SUPFAM" id="SSF55073">
    <property type="entry name" value="Nucleotide cyclase"/>
    <property type="match status" value="1"/>
</dbReference>
<evidence type="ECO:0000313" key="3">
    <source>
        <dbReference type="Proteomes" id="UP001197247"/>
    </source>
</evidence>